<keyword evidence="2" id="KW-1185">Reference proteome</keyword>
<keyword evidence="1" id="KW-0614">Plasmid</keyword>
<protein>
    <submittedName>
        <fullName evidence="1">Uncharacterized protein</fullName>
    </submittedName>
</protein>
<proteinExistence type="predicted"/>
<accession>A0A1Z4JS05</accession>
<sequence length="88" mass="10114">MTTTHPYLFRTTQFATELEAVDSKLAQQLTPSVIETIIRLIPDSWLVSDSPFSESNSHRTAYIEYLLTRLEFRHGFLEEAIRAQSLAL</sequence>
<evidence type="ECO:0000313" key="2">
    <source>
        <dbReference type="Proteomes" id="UP000217895"/>
    </source>
</evidence>
<name>A0A1Z4JS05_LEPBY</name>
<dbReference type="EMBL" id="AP018204">
    <property type="protein sequence ID" value="BAY59494.1"/>
    <property type="molecule type" value="Genomic_DNA"/>
</dbReference>
<reference evidence="1 2" key="1">
    <citation type="submission" date="2017-06" db="EMBL/GenBank/DDBJ databases">
        <title>Genome sequencing of cyanobaciteial culture collection at National Institute for Environmental Studies (NIES).</title>
        <authorList>
            <person name="Hirose Y."/>
            <person name="Shimura Y."/>
            <person name="Fujisawa T."/>
            <person name="Nakamura Y."/>
            <person name="Kawachi M."/>
        </authorList>
    </citation>
    <scope>NUCLEOTIDE SEQUENCE [LARGE SCALE GENOMIC DNA]</scope>
    <source>
        <strain evidence="1 2">NIES-2135</strain>
        <plasmid evidence="2">Plasmid Plasmid1 dna</plasmid>
    </source>
</reference>
<evidence type="ECO:0000313" key="1">
    <source>
        <dbReference type="EMBL" id="BAY59494.1"/>
    </source>
</evidence>
<organism evidence="1 2">
    <name type="scientific">Leptolyngbya boryana NIES-2135</name>
    <dbReference type="NCBI Taxonomy" id="1973484"/>
    <lineage>
        <taxon>Bacteria</taxon>
        <taxon>Bacillati</taxon>
        <taxon>Cyanobacteriota</taxon>
        <taxon>Cyanophyceae</taxon>
        <taxon>Leptolyngbyales</taxon>
        <taxon>Leptolyngbyaceae</taxon>
        <taxon>Leptolyngbya group</taxon>
        <taxon>Leptolyngbya</taxon>
    </lineage>
</organism>
<dbReference type="AlphaFoldDB" id="A0A1Z4JS05"/>
<geneLocation type="plasmid" evidence="1">
    <name>plasmid1</name>
</geneLocation>
<gene>
    <name evidence="1" type="ORF">NIES2135_63710</name>
</gene>
<dbReference type="Proteomes" id="UP000217895">
    <property type="component" value="Plasmid Plasmid1 dna"/>
</dbReference>